<dbReference type="KEGG" id="add:HUW48_12785"/>
<gene>
    <name evidence="3" type="ORF">HUW48_12785</name>
</gene>
<feature type="domain" description="Insertion element IS402-like" evidence="2">
    <location>
        <begin position="18"/>
        <end position="93"/>
    </location>
</feature>
<reference evidence="3 4" key="1">
    <citation type="submission" date="2020-06" db="EMBL/GenBank/DDBJ databases">
        <authorList>
            <person name="Hwang Y.J."/>
        </authorList>
    </citation>
    <scope>NUCLEOTIDE SEQUENCE [LARGE SCALE GENOMIC DNA]</scope>
    <source>
        <strain evidence="3 4">KUDC8001</strain>
    </source>
</reference>
<protein>
    <submittedName>
        <fullName evidence="3">IS5 family transposase</fullName>
    </submittedName>
</protein>
<evidence type="ECO:0000259" key="1">
    <source>
        <dbReference type="Pfam" id="PF01609"/>
    </source>
</evidence>
<dbReference type="PANTHER" id="PTHR30007">
    <property type="entry name" value="PHP DOMAIN PROTEIN"/>
    <property type="match status" value="1"/>
</dbReference>
<dbReference type="GO" id="GO:0004803">
    <property type="term" value="F:transposase activity"/>
    <property type="evidence" value="ECO:0007669"/>
    <property type="project" value="InterPro"/>
</dbReference>
<dbReference type="GO" id="GO:0006313">
    <property type="term" value="P:DNA transposition"/>
    <property type="evidence" value="ECO:0007669"/>
    <property type="project" value="InterPro"/>
</dbReference>
<dbReference type="AlphaFoldDB" id="A0A7L7L8Y6"/>
<dbReference type="EMBL" id="CP055153">
    <property type="protein sequence ID" value="QMU28859.1"/>
    <property type="molecule type" value="Genomic_DNA"/>
</dbReference>
<dbReference type="Pfam" id="PF13340">
    <property type="entry name" value="DUF4096"/>
    <property type="match status" value="1"/>
</dbReference>
<dbReference type="Proteomes" id="UP000514509">
    <property type="component" value="Chromosome"/>
</dbReference>
<evidence type="ECO:0000259" key="2">
    <source>
        <dbReference type="Pfam" id="PF13340"/>
    </source>
</evidence>
<dbReference type="NCBIfam" id="NF033580">
    <property type="entry name" value="transpos_IS5_3"/>
    <property type="match status" value="1"/>
</dbReference>
<proteinExistence type="predicted"/>
<organism evidence="3 4">
    <name type="scientific">Adhaeribacter radiodurans</name>
    <dbReference type="NCBI Taxonomy" id="2745197"/>
    <lineage>
        <taxon>Bacteria</taxon>
        <taxon>Pseudomonadati</taxon>
        <taxon>Bacteroidota</taxon>
        <taxon>Cytophagia</taxon>
        <taxon>Cytophagales</taxon>
        <taxon>Hymenobacteraceae</taxon>
        <taxon>Adhaeribacter</taxon>
    </lineage>
</organism>
<reference evidence="3 4" key="2">
    <citation type="submission" date="2020-08" db="EMBL/GenBank/DDBJ databases">
        <title>Adhaeribacter dokdonensis sp. nov., isolated from the rhizosphere of Elymus tsukushiensis, a plant native to the Dokdo Islands, Republic of Korea.</title>
        <authorList>
            <person name="Ghim S.Y."/>
        </authorList>
    </citation>
    <scope>NUCLEOTIDE SEQUENCE [LARGE SCALE GENOMIC DNA]</scope>
    <source>
        <strain evidence="3 4">KUDC8001</strain>
    </source>
</reference>
<sequence>MSTSQKKQKRRRYPSDISQNGWQKLKKLLEGPDSAIRKAGRPAADLREVINAIFYVVKTGCSWRSMPHDLLCWQTAYGYFNGWSQNGTWEWVHSVFVKKLRCQSQRQACPSAGNIDSQSIKTTACGGSHRGFDAGKQIKGRKRFVLTDTQGLLLAVWVCAASVSEKKGAMPLLRYRKRVPYLAHLCRRIKLVWVDGGYRGEDLMAYVKKLWGWCWQVVLRTDNTKGFKALPRRWVVERTFAWLLFARRLNKDYEKNRRNSQRMVYLAMLALMLKRV</sequence>
<accession>A0A7L7L8Y6</accession>
<evidence type="ECO:0000313" key="3">
    <source>
        <dbReference type="EMBL" id="QMU28859.1"/>
    </source>
</evidence>
<dbReference type="Pfam" id="PF01609">
    <property type="entry name" value="DDE_Tnp_1"/>
    <property type="match status" value="1"/>
</dbReference>
<keyword evidence="4" id="KW-1185">Reference proteome</keyword>
<name>A0A7L7L8Y6_9BACT</name>
<dbReference type="GO" id="GO:0003677">
    <property type="term" value="F:DNA binding"/>
    <property type="evidence" value="ECO:0007669"/>
    <property type="project" value="InterPro"/>
</dbReference>
<dbReference type="RefSeq" id="WP_182416041.1">
    <property type="nucleotide sequence ID" value="NZ_CP055153.1"/>
</dbReference>
<feature type="domain" description="Transposase IS4-like" evidence="1">
    <location>
        <begin position="110"/>
        <end position="271"/>
    </location>
</feature>
<dbReference type="InterPro" id="IPR002559">
    <property type="entry name" value="Transposase_11"/>
</dbReference>
<evidence type="ECO:0000313" key="4">
    <source>
        <dbReference type="Proteomes" id="UP000514509"/>
    </source>
</evidence>
<dbReference type="InterPro" id="IPR025161">
    <property type="entry name" value="IS402-like_dom"/>
</dbReference>
<dbReference type="PANTHER" id="PTHR30007:SF0">
    <property type="entry name" value="TRANSPOSASE"/>
    <property type="match status" value="1"/>
</dbReference>